<proteinExistence type="predicted"/>
<comment type="subunit">
    <text evidence="8">Homodimer. Component of the axonemal radial spoke complex 1 (RS1), at least composed of spoke head proteins RSPH1, RSPH3, RSPH9 and the cilia-specific component RSPH4A or sperm-specific component RSPH6A, spoke stalk proteins RSPH14, DNAJB13, DYDC1, ROPN1L and NME5, and the anchor protein IQUB. Interacts with SUN5. Interacts with IQUB.</text>
</comment>
<evidence type="ECO:0000256" key="8">
    <source>
        <dbReference type="ARBA" id="ARBA00064985"/>
    </source>
</evidence>
<dbReference type="FunFam" id="2.60.260.20:FF:000006">
    <property type="entry name" value="DnaJ subfamily B member 13"/>
    <property type="match status" value="1"/>
</dbReference>
<dbReference type="CDD" id="cd10747">
    <property type="entry name" value="DnaJ_C"/>
    <property type="match status" value="1"/>
</dbReference>
<keyword evidence="3" id="KW-0282">Flagellum</keyword>
<keyword evidence="5" id="KW-0143">Chaperone</keyword>
<dbReference type="GO" id="GO:0036126">
    <property type="term" value="C:sperm flagellum"/>
    <property type="evidence" value="ECO:0007669"/>
    <property type="project" value="UniProtKB-ARBA"/>
</dbReference>
<evidence type="ECO:0000313" key="15">
    <source>
        <dbReference type="EMBL" id="KAB1272224.1"/>
    </source>
</evidence>
<dbReference type="GO" id="GO:0007017">
    <property type="term" value="P:microtubule-based process"/>
    <property type="evidence" value="ECO:0007669"/>
    <property type="project" value="UniProtKB-ARBA"/>
</dbReference>
<evidence type="ECO:0000256" key="4">
    <source>
        <dbReference type="ARBA" id="ARBA00023069"/>
    </source>
</evidence>
<dbReference type="PRINTS" id="PR00625">
    <property type="entry name" value="JDOMAIN"/>
</dbReference>
<evidence type="ECO:0000256" key="2">
    <source>
        <dbReference type="ARBA" id="ARBA00022794"/>
    </source>
</evidence>
<keyword evidence="6" id="KW-0966">Cell projection</keyword>
<dbReference type="Gene3D" id="2.60.260.20">
    <property type="entry name" value="Urease metallochaperone UreE, N-terminal domain"/>
    <property type="match status" value="2"/>
</dbReference>
<dbReference type="AlphaFoldDB" id="A0A5N4DMR7"/>
<dbReference type="InterPro" id="IPR018253">
    <property type="entry name" value="DnaJ_domain_CS"/>
</dbReference>
<evidence type="ECO:0000256" key="13">
    <source>
        <dbReference type="ARBA" id="ARBA00081125"/>
    </source>
</evidence>
<evidence type="ECO:0000256" key="12">
    <source>
        <dbReference type="ARBA" id="ARBA00080190"/>
    </source>
</evidence>
<dbReference type="GO" id="GO:0005829">
    <property type="term" value="C:cytosol"/>
    <property type="evidence" value="ECO:0007669"/>
    <property type="project" value="TreeGrafter"/>
</dbReference>
<feature type="domain" description="J" evidence="14">
    <location>
        <begin position="63"/>
        <end position="127"/>
    </location>
</feature>
<dbReference type="GO" id="GO:0051087">
    <property type="term" value="F:protein-folding chaperone binding"/>
    <property type="evidence" value="ECO:0007669"/>
    <property type="project" value="TreeGrafter"/>
</dbReference>
<evidence type="ECO:0000259" key="14">
    <source>
        <dbReference type="PROSITE" id="PS50076"/>
    </source>
</evidence>
<sequence length="375" mass="42832">MYVKIRIYLKEEGNSWVSIGDILAVMDEMTLDSYPEIQTQAEGAEASSQDYPPTDNQPAMGQDYYSVLQITRNSEDAQIKSAYRKLALKNHPFKSIEPSSAETFRQIAEAYDVLSDPVKRGIYDKFGEEGLKGGIPLEFGSQTPWTTGYVFHGNPEKVFHEFFGGDNPFNEFFDTERNEVDLNFGGLRGRGVKKQDPPIERDLYLSLEDLFFGCTKKIKISRRVLNEDGYSSIIKDKILTIDVKPGWRQGTRITFEKEGDQGPNIIPADIIFIVKEKLHPRFRRENDNLFFVYSIPLGKALTCCTVEVKTLDDRLLNIPINDIVHPKYFKKVPGEGMPLPEDPTKKGDLFIFFDIQFPTHLTPQKKQLLRQALLT</sequence>
<dbReference type="GO" id="GO:0006457">
    <property type="term" value="P:protein folding"/>
    <property type="evidence" value="ECO:0007669"/>
    <property type="project" value="InterPro"/>
</dbReference>
<dbReference type="FunFam" id="2.60.260.20:FF:000002">
    <property type="entry name" value="Dnaj homolog subfamily b member"/>
    <property type="match status" value="1"/>
</dbReference>
<name>A0A5N4DMR7_CAMDR</name>
<dbReference type="CDD" id="cd06257">
    <property type="entry name" value="DnaJ"/>
    <property type="match status" value="1"/>
</dbReference>
<keyword evidence="16" id="KW-1185">Reference proteome</keyword>
<dbReference type="FunFam" id="1.10.287.110:FF:000033">
    <property type="entry name" value="dnaJ homolog subfamily B member 13"/>
    <property type="match status" value="1"/>
</dbReference>
<dbReference type="Proteomes" id="UP000299084">
    <property type="component" value="Unassembled WGS sequence"/>
</dbReference>
<evidence type="ECO:0000256" key="10">
    <source>
        <dbReference type="ARBA" id="ARBA00075378"/>
    </source>
</evidence>
<dbReference type="SMART" id="SM00271">
    <property type="entry name" value="DnaJ"/>
    <property type="match status" value="1"/>
</dbReference>
<comment type="function">
    <text evidence="7">Functions as part of axonemal radial spoke complexes that play an important part in the motility of sperm and cilia.</text>
</comment>
<keyword evidence="2" id="KW-0970">Cilium biogenesis/degradation</keyword>
<evidence type="ECO:0000256" key="5">
    <source>
        <dbReference type="ARBA" id="ARBA00023186"/>
    </source>
</evidence>
<keyword evidence="4" id="KW-0969">Cilium</keyword>
<dbReference type="GO" id="GO:0030030">
    <property type="term" value="P:cell projection organization"/>
    <property type="evidence" value="ECO:0007669"/>
    <property type="project" value="UniProtKB-KW"/>
</dbReference>
<dbReference type="Pfam" id="PF01556">
    <property type="entry name" value="DnaJ_C"/>
    <property type="match status" value="1"/>
</dbReference>
<dbReference type="InterPro" id="IPR051339">
    <property type="entry name" value="DnaJ_subfamily_B"/>
</dbReference>
<dbReference type="InterPro" id="IPR036869">
    <property type="entry name" value="J_dom_sf"/>
</dbReference>
<evidence type="ECO:0000313" key="16">
    <source>
        <dbReference type="Proteomes" id="UP000299084"/>
    </source>
</evidence>
<dbReference type="STRING" id="9838.ENSCDRP00005003520"/>
<dbReference type="PROSITE" id="PS50076">
    <property type="entry name" value="DNAJ_2"/>
    <property type="match status" value="1"/>
</dbReference>
<evidence type="ECO:0000256" key="1">
    <source>
        <dbReference type="ARBA" id="ARBA00004230"/>
    </source>
</evidence>
<comment type="caution">
    <text evidence="15">The sequence shown here is derived from an EMBL/GenBank/DDBJ whole genome shotgun (WGS) entry which is preliminary data.</text>
</comment>
<dbReference type="PANTHER" id="PTHR24078">
    <property type="entry name" value="DNAJ HOMOLOG SUBFAMILY C MEMBER"/>
    <property type="match status" value="1"/>
</dbReference>
<evidence type="ECO:0000256" key="11">
    <source>
        <dbReference type="ARBA" id="ARBA00078669"/>
    </source>
</evidence>
<dbReference type="Gene3D" id="1.10.287.110">
    <property type="entry name" value="DnaJ domain"/>
    <property type="match status" value="1"/>
</dbReference>
<evidence type="ECO:0000256" key="3">
    <source>
        <dbReference type="ARBA" id="ARBA00022846"/>
    </source>
</evidence>
<dbReference type="GO" id="GO:0051082">
    <property type="term" value="F:unfolded protein binding"/>
    <property type="evidence" value="ECO:0007669"/>
    <property type="project" value="InterPro"/>
</dbReference>
<evidence type="ECO:0000256" key="6">
    <source>
        <dbReference type="ARBA" id="ARBA00023273"/>
    </source>
</evidence>
<evidence type="ECO:0000256" key="7">
    <source>
        <dbReference type="ARBA" id="ARBA00056649"/>
    </source>
</evidence>
<dbReference type="Pfam" id="PF00226">
    <property type="entry name" value="DnaJ"/>
    <property type="match status" value="1"/>
</dbReference>
<reference evidence="15 16" key="1">
    <citation type="journal article" date="2019" name="Mol. Ecol. Resour.">
        <title>Improving Illumina assemblies with Hi-C and long reads: an example with the North African dromedary.</title>
        <authorList>
            <person name="Elbers J.P."/>
            <person name="Rogers M.F."/>
            <person name="Perelman P.L."/>
            <person name="Proskuryakova A.A."/>
            <person name="Serdyukova N.A."/>
            <person name="Johnson W.E."/>
            <person name="Horin P."/>
            <person name="Corander J."/>
            <person name="Murphy D."/>
            <person name="Burger P.A."/>
        </authorList>
    </citation>
    <scope>NUCLEOTIDE SEQUENCE [LARGE SCALE GENOMIC DNA]</scope>
    <source>
        <strain evidence="15">Drom800</strain>
        <tissue evidence="15">Blood</tissue>
    </source>
</reference>
<dbReference type="SUPFAM" id="SSF49493">
    <property type="entry name" value="HSP40/DnaJ peptide-binding domain"/>
    <property type="match status" value="2"/>
</dbReference>
<dbReference type="SUPFAM" id="SSF46565">
    <property type="entry name" value="Chaperone J-domain"/>
    <property type="match status" value="1"/>
</dbReference>
<gene>
    <name evidence="15" type="ORF">Cadr_000015225</name>
</gene>
<evidence type="ECO:0000256" key="9">
    <source>
        <dbReference type="ARBA" id="ARBA00071910"/>
    </source>
</evidence>
<dbReference type="PANTHER" id="PTHR24078:SF519">
    <property type="entry name" value="DNAJ HOMOLOG SUBFAMILY B MEMBER 13"/>
    <property type="match status" value="1"/>
</dbReference>
<dbReference type="InterPro" id="IPR002939">
    <property type="entry name" value="DnaJ_C"/>
</dbReference>
<organism evidence="15 16">
    <name type="scientific">Camelus dromedarius</name>
    <name type="common">Dromedary</name>
    <name type="synonym">Arabian camel</name>
    <dbReference type="NCBI Taxonomy" id="9838"/>
    <lineage>
        <taxon>Eukaryota</taxon>
        <taxon>Metazoa</taxon>
        <taxon>Chordata</taxon>
        <taxon>Craniata</taxon>
        <taxon>Vertebrata</taxon>
        <taxon>Euteleostomi</taxon>
        <taxon>Mammalia</taxon>
        <taxon>Eutheria</taxon>
        <taxon>Laurasiatheria</taxon>
        <taxon>Artiodactyla</taxon>
        <taxon>Tylopoda</taxon>
        <taxon>Camelidae</taxon>
        <taxon>Camelus</taxon>
    </lineage>
</organism>
<protein>
    <recommendedName>
        <fullName evidence="9">DnaJ homolog subfamily B member 13</fullName>
    </recommendedName>
    <alternativeName>
        <fullName evidence="12">Testis and spermatogenesis cell-related protein 6</fullName>
    </alternativeName>
    <alternativeName>
        <fullName evidence="13">Testis spermatocyte apoptosis-related gene 6 protein</fullName>
    </alternativeName>
    <alternativeName>
        <fullName evidence="10">Testis spermatogenesis apoptosis-related gene 3 protein</fullName>
    </alternativeName>
    <alternativeName>
        <fullName evidence="11">Testis spermatogenesis apoptosis-related gene 6 protein</fullName>
    </alternativeName>
</protein>
<dbReference type="InterPro" id="IPR001623">
    <property type="entry name" value="DnaJ_domain"/>
</dbReference>
<comment type="subcellular location">
    <subcellularLocation>
        <location evidence="1">Cell projection</location>
        <location evidence="1">Cilium</location>
        <location evidence="1">Flagellum</location>
    </subcellularLocation>
</comment>
<accession>A0A5N4DMR7</accession>
<dbReference type="InterPro" id="IPR008971">
    <property type="entry name" value="HSP40/DnaJ_pept-bd"/>
</dbReference>
<dbReference type="EMBL" id="JWIN03000010">
    <property type="protein sequence ID" value="KAB1272224.1"/>
    <property type="molecule type" value="Genomic_DNA"/>
</dbReference>
<dbReference type="PROSITE" id="PS00636">
    <property type="entry name" value="DNAJ_1"/>
    <property type="match status" value="1"/>
</dbReference>